<dbReference type="InterPro" id="IPR050498">
    <property type="entry name" value="Ycf3"/>
</dbReference>
<dbReference type="RefSeq" id="WP_111064549.1">
    <property type="nucleotide sequence ID" value="NZ_JBHUCU010000030.1"/>
</dbReference>
<dbReference type="PANTHER" id="PTHR44858:SF1">
    <property type="entry name" value="UDP-N-ACETYLGLUCOSAMINE--PEPTIDE N-ACETYLGLUCOSAMINYLTRANSFERASE SPINDLY-RELATED"/>
    <property type="match status" value="1"/>
</dbReference>
<feature type="repeat" description="TPR" evidence="3">
    <location>
        <begin position="161"/>
        <end position="194"/>
    </location>
</feature>
<dbReference type="SMART" id="SM00028">
    <property type="entry name" value="TPR"/>
    <property type="match status" value="7"/>
</dbReference>
<proteinExistence type="predicted"/>
<keyword evidence="4" id="KW-0732">Signal</keyword>
<feature type="repeat" description="TPR" evidence="3">
    <location>
        <begin position="25"/>
        <end position="58"/>
    </location>
</feature>
<feature type="signal peptide" evidence="4">
    <location>
        <begin position="1"/>
        <end position="17"/>
    </location>
</feature>
<dbReference type="EMBL" id="QKSB01000016">
    <property type="protein sequence ID" value="PZE15810.1"/>
    <property type="molecule type" value="Genomic_DNA"/>
</dbReference>
<evidence type="ECO:0000256" key="3">
    <source>
        <dbReference type="PROSITE-ProRule" id="PRU00339"/>
    </source>
</evidence>
<dbReference type="GO" id="GO:0009279">
    <property type="term" value="C:cell outer membrane"/>
    <property type="evidence" value="ECO:0007669"/>
    <property type="project" value="TreeGrafter"/>
</dbReference>
<evidence type="ECO:0000256" key="1">
    <source>
        <dbReference type="ARBA" id="ARBA00022737"/>
    </source>
</evidence>
<feature type="chain" id="PRO_5015880859" evidence="4">
    <location>
        <begin position="18"/>
        <end position="344"/>
    </location>
</feature>
<dbReference type="PROSITE" id="PS50293">
    <property type="entry name" value="TPR_REGION"/>
    <property type="match status" value="1"/>
</dbReference>
<evidence type="ECO:0000256" key="2">
    <source>
        <dbReference type="ARBA" id="ARBA00022803"/>
    </source>
</evidence>
<dbReference type="InterPro" id="IPR019734">
    <property type="entry name" value="TPR_rpt"/>
</dbReference>
<dbReference type="Pfam" id="PF13414">
    <property type="entry name" value="TPR_11"/>
    <property type="match status" value="1"/>
</dbReference>
<evidence type="ECO:0000313" key="6">
    <source>
        <dbReference type="Proteomes" id="UP000249248"/>
    </source>
</evidence>
<sequence length="344" mass="39083">MKKILLLLMLLPLTMFGQKEYSETATKLFEEGNVAYRAGQHDVALGLYEQCLAAEPQYVEAIVNISAVKFDQKNYVKSLDFARKAYGIEKVQYAIFSQLGKSYYMNNYFDSAVFFLERIKVFQKLSDEENYFLAAGRVKTNDFVGARKLAERLVEKAPENSDYLSLRGNVYYGLGEYEKAITDYNMALKQEPNNLYIYSNIANANLKLDRPDAALGFIDKGIQAAEGRDKVAFLILKGNYYQSVGDLDNAEKLYDEAYAIDNTNPNILVNQAGVLIDRENYQSALEKCNLAIEKNVQLMEAYYNRGIANEMLRNVEQACADWEEAFILGSEKAEKFLNSPTCNE</sequence>
<organism evidence="5 6">
    <name type="scientific">Putridiphycobacter roseus</name>
    <dbReference type="NCBI Taxonomy" id="2219161"/>
    <lineage>
        <taxon>Bacteria</taxon>
        <taxon>Pseudomonadati</taxon>
        <taxon>Bacteroidota</taxon>
        <taxon>Flavobacteriia</taxon>
        <taxon>Flavobacteriales</taxon>
        <taxon>Crocinitomicaceae</taxon>
        <taxon>Putridiphycobacter</taxon>
    </lineage>
</organism>
<dbReference type="GO" id="GO:0046813">
    <property type="term" value="P:receptor-mediated virion attachment to host cell"/>
    <property type="evidence" value="ECO:0007669"/>
    <property type="project" value="TreeGrafter"/>
</dbReference>
<evidence type="ECO:0000313" key="5">
    <source>
        <dbReference type="EMBL" id="PZE15810.1"/>
    </source>
</evidence>
<dbReference type="Gene3D" id="1.25.40.10">
    <property type="entry name" value="Tetratricopeptide repeat domain"/>
    <property type="match status" value="3"/>
</dbReference>
<keyword evidence="1" id="KW-0677">Repeat</keyword>
<dbReference type="PROSITE" id="PS50005">
    <property type="entry name" value="TPR"/>
    <property type="match status" value="3"/>
</dbReference>
<comment type="caution">
    <text evidence="5">The sequence shown here is derived from an EMBL/GenBank/DDBJ whole genome shotgun (WGS) entry which is preliminary data.</text>
</comment>
<protein>
    <submittedName>
        <fullName evidence="5">Uncharacterized protein</fullName>
    </submittedName>
</protein>
<dbReference type="SUPFAM" id="SSF48452">
    <property type="entry name" value="TPR-like"/>
    <property type="match status" value="2"/>
</dbReference>
<evidence type="ECO:0000256" key="4">
    <source>
        <dbReference type="SAM" id="SignalP"/>
    </source>
</evidence>
<gene>
    <name evidence="5" type="ORF">DNU06_16185</name>
</gene>
<name>A0A2W1MXB7_9FLAO</name>
<reference evidence="5 6" key="1">
    <citation type="submission" date="2018-06" db="EMBL/GenBank/DDBJ databases">
        <title>The draft genome sequence of Crocinitomix sp. SM1701.</title>
        <authorList>
            <person name="Zhang X."/>
        </authorList>
    </citation>
    <scope>NUCLEOTIDE SEQUENCE [LARGE SCALE GENOMIC DNA]</scope>
    <source>
        <strain evidence="5 6">SM1701</strain>
    </source>
</reference>
<dbReference type="Proteomes" id="UP000249248">
    <property type="component" value="Unassembled WGS sequence"/>
</dbReference>
<dbReference type="PANTHER" id="PTHR44858">
    <property type="entry name" value="TETRATRICOPEPTIDE REPEAT PROTEIN 6"/>
    <property type="match status" value="1"/>
</dbReference>
<dbReference type="Pfam" id="PF13181">
    <property type="entry name" value="TPR_8"/>
    <property type="match status" value="1"/>
</dbReference>
<accession>A0A2W1MXB7</accession>
<feature type="repeat" description="TPR" evidence="3">
    <location>
        <begin position="231"/>
        <end position="264"/>
    </location>
</feature>
<dbReference type="OrthoDB" id="1467539at2"/>
<keyword evidence="2 3" id="KW-0802">TPR repeat</keyword>
<dbReference type="AlphaFoldDB" id="A0A2W1MXB7"/>
<dbReference type="Pfam" id="PF13432">
    <property type="entry name" value="TPR_16"/>
    <property type="match status" value="1"/>
</dbReference>
<keyword evidence="6" id="KW-1185">Reference proteome</keyword>
<dbReference type="InterPro" id="IPR011990">
    <property type="entry name" value="TPR-like_helical_dom_sf"/>
</dbReference>